<dbReference type="Pfam" id="PF00309">
    <property type="entry name" value="Sigma54_AID"/>
    <property type="match status" value="1"/>
</dbReference>
<dbReference type="GO" id="GO:0016987">
    <property type="term" value="F:sigma factor activity"/>
    <property type="evidence" value="ECO:0007669"/>
    <property type="project" value="UniProtKB-KW"/>
</dbReference>
<dbReference type="PRINTS" id="PR00045">
    <property type="entry name" value="SIGMA54FCT"/>
</dbReference>
<keyword evidence="7 9" id="KW-0238">DNA-binding</keyword>
<dbReference type="InterPro" id="IPR000394">
    <property type="entry name" value="RNA_pol_sigma_54"/>
</dbReference>
<dbReference type="Pfam" id="PF04552">
    <property type="entry name" value="Sigma54_DBD"/>
    <property type="match status" value="1"/>
</dbReference>
<evidence type="ECO:0000256" key="2">
    <source>
        <dbReference type="ARBA" id="ARBA00022478"/>
    </source>
</evidence>
<feature type="domain" description="RNA polymerase sigma factor 54 core-binding" evidence="11">
    <location>
        <begin position="80"/>
        <end position="259"/>
    </location>
</feature>
<keyword evidence="5 9" id="KW-0805">Transcription regulation</keyword>
<dbReference type="AlphaFoldDB" id="A0A3R9ZRM4"/>
<dbReference type="PROSITE" id="PS50044">
    <property type="entry name" value="SIGMA54_3"/>
    <property type="match status" value="1"/>
</dbReference>
<dbReference type="PIRSF" id="PIRSF000774">
    <property type="entry name" value="RpoN"/>
    <property type="match status" value="1"/>
</dbReference>
<evidence type="ECO:0000256" key="1">
    <source>
        <dbReference type="ARBA" id="ARBA00008798"/>
    </source>
</evidence>
<dbReference type="Proteomes" id="UP000279470">
    <property type="component" value="Unassembled WGS sequence"/>
</dbReference>
<dbReference type="GO" id="GO:0003677">
    <property type="term" value="F:DNA binding"/>
    <property type="evidence" value="ECO:0007669"/>
    <property type="project" value="UniProtKB-KW"/>
</dbReference>
<dbReference type="PANTHER" id="PTHR32248:SF4">
    <property type="entry name" value="RNA POLYMERASE SIGMA-54 FACTOR"/>
    <property type="match status" value="1"/>
</dbReference>
<evidence type="ECO:0000313" key="13">
    <source>
        <dbReference type="Proteomes" id="UP000279470"/>
    </source>
</evidence>
<keyword evidence="8 9" id="KW-0804">Transcription</keyword>
<keyword evidence="3 9" id="KW-0808">Transferase</keyword>
<evidence type="ECO:0000256" key="3">
    <source>
        <dbReference type="ARBA" id="ARBA00022679"/>
    </source>
</evidence>
<protein>
    <recommendedName>
        <fullName evidence="9">RNA polymerase sigma-54 factor</fullName>
    </recommendedName>
</protein>
<keyword evidence="2 9" id="KW-0240">DNA-directed RNA polymerase</keyword>
<dbReference type="RefSeq" id="WP_126044365.1">
    <property type="nucleotide sequence ID" value="NZ_RXFM01000011.1"/>
</dbReference>
<reference evidence="13" key="1">
    <citation type="submission" date="2018-11" db="EMBL/GenBank/DDBJ databases">
        <title>Phylogenetic, genomic, and biogeographic characterization of a novel and ubiquitous marine invertebrate-associated Rickettsiales parasite, Candidatus Marinoinvertebrata rohwerii, gen. nov., sp. nov.</title>
        <authorList>
            <person name="Klinges J.G."/>
            <person name="Rosales S.M."/>
            <person name="Mcminds R."/>
            <person name="Shaver E.C."/>
            <person name="Shantz A."/>
            <person name="Peters E.C."/>
            <person name="Burkepile D.E."/>
            <person name="Silliman B.R."/>
            <person name="Vega Thurber R.L."/>
        </authorList>
    </citation>
    <scope>NUCLEOTIDE SEQUENCE [LARGE SCALE GENOMIC DNA]</scope>
    <source>
        <strain evidence="13">a_cerv_44</strain>
    </source>
</reference>
<comment type="function">
    <text evidence="9">Sigma factors are initiation factors that promote the attachment of RNA polymerase to specific initiation sites and are then released.</text>
</comment>
<dbReference type="OrthoDB" id="9814402at2"/>
<dbReference type="GO" id="GO:0006352">
    <property type="term" value="P:DNA-templated transcription initiation"/>
    <property type="evidence" value="ECO:0007669"/>
    <property type="project" value="InterPro"/>
</dbReference>
<evidence type="ECO:0000259" key="11">
    <source>
        <dbReference type="Pfam" id="PF04963"/>
    </source>
</evidence>
<feature type="domain" description="RNA polymerase sigma factor 54 DNA-binding" evidence="10">
    <location>
        <begin position="278"/>
        <end position="412"/>
    </location>
</feature>
<organism evidence="12 13">
    <name type="scientific">Candidatus Aquarickettsia rohweri</name>
    <dbReference type="NCBI Taxonomy" id="2602574"/>
    <lineage>
        <taxon>Bacteria</taxon>
        <taxon>Pseudomonadati</taxon>
        <taxon>Pseudomonadota</taxon>
        <taxon>Alphaproteobacteria</taxon>
        <taxon>Rickettsiales</taxon>
        <taxon>Candidatus Midichloriaceae</taxon>
        <taxon>Candidatus Aquarickettsia</taxon>
    </lineage>
</organism>
<dbReference type="GO" id="GO:0016779">
    <property type="term" value="F:nucleotidyltransferase activity"/>
    <property type="evidence" value="ECO:0007669"/>
    <property type="project" value="UniProtKB-KW"/>
</dbReference>
<evidence type="ECO:0000313" key="12">
    <source>
        <dbReference type="EMBL" id="RST70852.1"/>
    </source>
</evidence>
<evidence type="ECO:0000256" key="9">
    <source>
        <dbReference type="PIRNR" id="PIRNR000774"/>
    </source>
</evidence>
<dbReference type="InterPro" id="IPR038709">
    <property type="entry name" value="RpoN_core-bd_sf"/>
</dbReference>
<sequence length="413" mass="47743">MIGQKQVQKISQKLALSKNMQQSINILSMHTIDLKDFIEKEIIENPFLETEEVDFVNNEESYKNLQSTTDNNYNQDEVFSKLVDKTLTLKEHLINQINLTFQDDNEKFIAYYVTDMLDDNGYFRGLDEDIAQELKISLTKFNSIMNILKTFDPIGVYSQNLEECLKLQAIEKNIFNSKFKKILENLNLVAKLDFKSLKKECEISEEELRELISKLKKLNPKPGRDFLTNNSQIILPEIIIKGNKDQGFYPIINDKAVPNCFYQNNIDNKNLKPNEKSFCSKNKRTAIEVVTALTKRKKLLLNFADKILELQYEFFANGVNFLKPLVVSDLAKKLEVNESTISRIGNKYIETPHGVFEIKFFFSSKIKSELTENHHSSISVKNTIKDIICNEEKILSDLDISNILSQKYSISIS</sequence>
<proteinExistence type="inferred from homology"/>
<comment type="caution">
    <text evidence="12">The sequence shown here is derived from an EMBL/GenBank/DDBJ whole genome shotgun (WGS) entry which is preliminary data.</text>
</comment>
<keyword evidence="4 9" id="KW-0548">Nucleotidyltransferase</keyword>
<accession>A0A3R9ZRM4</accession>
<keyword evidence="13" id="KW-1185">Reference proteome</keyword>
<evidence type="ECO:0000256" key="4">
    <source>
        <dbReference type="ARBA" id="ARBA00022695"/>
    </source>
</evidence>
<dbReference type="EMBL" id="RXFM01000011">
    <property type="protein sequence ID" value="RST70852.1"/>
    <property type="molecule type" value="Genomic_DNA"/>
</dbReference>
<evidence type="ECO:0000256" key="5">
    <source>
        <dbReference type="ARBA" id="ARBA00023015"/>
    </source>
</evidence>
<comment type="similarity">
    <text evidence="1 9">Belongs to the sigma-54 factor family.</text>
</comment>
<name>A0A3R9ZRM4_9RICK</name>
<dbReference type="Pfam" id="PF04963">
    <property type="entry name" value="Sigma54_CBD"/>
    <property type="match status" value="1"/>
</dbReference>
<keyword evidence="6 9" id="KW-0731">Sigma factor</keyword>
<dbReference type="GO" id="GO:0001216">
    <property type="term" value="F:DNA-binding transcription activator activity"/>
    <property type="evidence" value="ECO:0007669"/>
    <property type="project" value="InterPro"/>
</dbReference>
<evidence type="ECO:0000259" key="10">
    <source>
        <dbReference type="Pfam" id="PF04552"/>
    </source>
</evidence>
<dbReference type="Gene3D" id="1.10.10.1330">
    <property type="entry name" value="RNA polymerase sigma-54 factor, core-binding domain"/>
    <property type="match status" value="1"/>
</dbReference>
<dbReference type="InterPro" id="IPR007046">
    <property type="entry name" value="RNA_pol_sigma_54_core-bd"/>
</dbReference>
<dbReference type="NCBIfam" id="TIGR02395">
    <property type="entry name" value="rpoN_sigma"/>
    <property type="match status" value="1"/>
</dbReference>
<dbReference type="GO" id="GO:0000428">
    <property type="term" value="C:DNA-directed RNA polymerase complex"/>
    <property type="evidence" value="ECO:0007669"/>
    <property type="project" value="UniProtKB-KW"/>
</dbReference>
<evidence type="ECO:0000256" key="8">
    <source>
        <dbReference type="ARBA" id="ARBA00023163"/>
    </source>
</evidence>
<dbReference type="InterPro" id="IPR007634">
    <property type="entry name" value="RNA_pol_sigma_54_DNA-bd"/>
</dbReference>
<gene>
    <name evidence="12" type="primary">rpoN</name>
    <name evidence="12" type="ORF">EIC27_01345</name>
</gene>
<evidence type="ECO:0000256" key="6">
    <source>
        <dbReference type="ARBA" id="ARBA00023082"/>
    </source>
</evidence>
<dbReference type="PANTHER" id="PTHR32248">
    <property type="entry name" value="RNA POLYMERASE SIGMA-54 FACTOR"/>
    <property type="match status" value="1"/>
</dbReference>
<evidence type="ECO:0000256" key="7">
    <source>
        <dbReference type="ARBA" id="ARBA00023125"/>
    </source>
</evidence>